<dbReference type="Pfam" id="PF12550">
    <property type="entry name" value="GCR1_C"/>
    <property type="match status" value="1"/>
</dbReference>
<dbReference type="GO" id="GO:0000978">
    <property type="term" value="F:RNA polymerase II cis-regulatory region sequence-specific DNA binding"/>
    <property type="evidence" value="ECO:0007669"/>
    <property type="project" value="TreeGrafter"/>
</dbReference>
<dbReference type="EMBL" id="NBNE01003727">
    <property type="protein sequence ID" value="OWZ06990.1"/>
    <property type="molecule type" value="Genomic_DNA"/>
</dbReference>
<dbReference type="PANTHER" id="PTHR37784:SF2">
    <property type="entry name" value="HIGH-OSMOLARITY-INDUCED TRANSCRIPTION PROTEIN 1"/>
    <property type="match status" value="1"/>
</dbReference>
<dbReference type="InterPro" id="IPR022210">
    <property type="entry name" value="TF_GCR1-like"/>
</dbReference>
<dbReference type="Proteomes" id="UP000198211">
    <property type="component" value="Unassembled WGS sequence"/>
</dbReference>
<dbReference type="GO" id="GO:0000981">
    <property type="term" value="F:DNA-binding transcription factor activity, RNA polymerase II-specific"/>
    <property type="evidence" value="ECO:0007669"/>
    <property type="project" value="TreeGrafter"/>
</dbReference>
<comment type="caution">
    <text evidence="3">The sequence shown here is derived from an EMBL/GenBank/DDBJ whole genome shotgun (WGS) entry which is preliminary data.</text>
</comment>
<dbReference type="GO" id="GO:0060963">
    <property type="term" value="P:positive regulation of ribosomal protein gene transcription by RNA polymerase II"/>
    <property type="evidence" value="ECO:0007669"/>
    <property type="project" value="TreeGrafter"/>
</dbReference>
<dbReference type="STRING" id="4795.A0A225VR28"/>
<keyword evidence="4" id="KW-1185">Reference proteome</keyword>
<dbReference type="PANTHER" id="PTHR37784">
    <property type="entry name" value="PROTEIN MSN1"/>
    <property type="match status" value="1"/>
</dbReference>
<evidence type="ECO:0000313" key="3">
    <source>
        <dbReference type="EMBL" id="OWZ06990.1"/>
    </source>
</evidence>
<dbReference type="AlphaFoldDB" id="A0A225VR28"/>
<protein>
    <submittedName>
        <fullName evidence="3">Short-chain dehydrogenase</fullName>
    </submittedName>
</protein>
<feature type="compositionally biased region" description="Polar residues" evidence="1">
    <location>
        <begin position="17"/>
        <end position="40"/>
    </location>
</feature>
<feature type="domain" description="Transcription activator GCR1-like" evidence="2">
    <location>
        <begin position="41"/>
        <end position="116"/>
    </location>
</feature>
<dbReference type="OrthoDB" id="428577at2759"/>
<evidence type="ECO:0000313" key="4">
    <source>
        <dbReference type="Proteomes" id="UP000198211"/>
    </source>
</evidence>
<reference evidence="4" key="1">
    <citation type="submission" date="2017-03" db="EMBL/GenBank/DDBJ databases">
        <title>Phytopthora megakarya and P. palmivora, two closely related causual agents of cacao black pod achieved similar genome size and gene model numbers by different mechanisms.</title>
        <authorList>
            <person name="Ali S."/>
            <person name="Shao J."/>
            <person name="Larry D.J."/>
            <person name="Kronmiller B."/>
            <person name="Shen D."/>
            <person name="Strem M.D."/>
            <person name="Melnick R.L."/>
            <person name="Guiltinan M.J."/>
            <person name="Tyler B.M."/>
            <person name="Meinhardt L.W."/>
            <person name="Bailey B.A."/>
        </authorList>
    </citation>
    <scope>NUCLEOTIDE SEQUENCE [LARGE SCALE GENOMIC DNA]</scope>
    <source>
        <strain evidence="4">zdho120</strain>
    </source>
</reference>
<evidence type="ECO:0000256" key="1">
    <source>
        <dbReference type="SAM" id="MobiDB-lite"/>
    </source>
</evidence>
<gene>
    <name evidence="3" type="ORF">PHMEG_00020677</name>
</gene>
<accession>A0A225VR28</accession>
<evidence type="ECO:0000259" key="2">
    <source>
        <dbReference type="Pfam" id="PF12550"/>
    </source>
</evidence>
<dbReference type="InterPro" id="IPR052146">
    <property type="entry name" value="HOT1"/>
</dbReference>
<proteinExistence type="predicted"/>
<organism evidence="3 4">
    <name type="scientific">Phytophthora megakarya</name>
    <dbReference type="NCBI Taxonomy" id="4795"/>
    <lineage>
        <taxon>Eukaryota</taxon>
        <taxon>Sar</taxon>
        <taxon>Stramenopiles</taxon>
        <taxon>Oomycota</taxon>
        <taxon>Peronosporomycetes</taxon>
        <taxon>Peronosporales</taxon>
        <taxon>Peronosporaceae</taxon>
        <taxon>Phytophthora</taxon>
    </lineage>
</organism>
<feature type="region of interest" description="Disordered" evidence="1">
    <location>
        <begin position="8"/>
        <end position="40"/>
    </location>
</feature>
<name>A0A225VR28_9STRA</name>
<sequence length="135" mass="15632">MPVLEPAIASDSGHYEYSQTENTPSVSSSTDIPVNNTPHQYSMSRGVSTVKELWTEWHHGFTNQHSIQYLENTYGTQWRQSTKEAKFFSRRLCVIKYVRSLVSNRLSIETALEKADIERGRRNIDAFSKYLRSKK</sequence>